<feature type="chain" id="PRO_5045258829" evidence="14">
    <location>
        <begin position="25"/>
        <end position="808"/>
    </location>
</feature>
<evidence type="ECO:0000256" key="3">
    <source>
        <dbReference type="ARBA" id="ARBA00022452"/>
    </source>
</evidence>
<keyword evidence="9 11" id="KW-0472">Membrane</keyword>
<evidence type="ECO:0000256" key="4">
    <source>
        <dbReference type="ARBA" id="ARBA00022496"/>
    </source>
</evidence>
<dbReference type="Proteomes" id="UP001595683">
    <property type="component" value="Unassembled WGS sequence"/>
</dbReference>
<dbReference type="EMBL" id="JBHRYE010000007">
    <property type="protein sequence ID" value="MFC3670631.1"/>
    <property type="molecule type" value="Genomic_DNA"/>
</dbReference>
<feature type="compositionally biased region" description="Low complexity" evidence="13">
    <location>
        <begin position="35"/>
        <end position="48"/>
    </location>
</feature>
<keyword evidence="7" id="KW-0406">Ion transport</keyword>
<evidence type="ECO:0000256" key="2">
    <source>
        <dbReference type="ARBA" id="ARBA00022448"/>
    </source>
</evidence>
<dbReference type="InterPro" id="IPR000531">
    <property type="entry name" value="Beta-barrel_TonB"/>
</dbReference>
<evidence type="ECO:0000256" key="6">
    <source>
        <dbReference type="ARBA" id="ARBA00023004"/>
    </source>
</evidence>
<keyword evidence="2 11" id="KW-0813">Transport</keyword>
<evidence type="ECO:0000256" key="1">
    <source>
        <dbReference type="ARBA" id="ARBA00004571"/>
    </source>
</evidence>
<proteinExistence type="inferred from homology"/>
<evidence type="ECO:0000313" key="18">
    <source>
        <dbReference type="Proteomes" id="UP001595683"/>
    </source>
</evidence>
<dbReference type="InterPro" id="IPR036942">
    <property type="entry name" value="Beta-barrel_TonB_sf"/>
</dbReference>
<dbReference type="Gene3D" id="2.40.170.20">
    <property type="entry name" value="TonB-dependent receptor, beta-barrel domain"/>
    <property type="match status" value="1"/>
</dbReference>
<dbReference type="Pfam" id="PF07715">
    <property type="entry name" value="Plug"/>
    <property type="match status" value="1"/>
</dbReference>
<keyword evidence="17" id="KW-0675">Receptor</keyword>
<keyword evidence="6" id="KW-0408">Iron</keyword>
<evidence type="ECO:0000256" key="13">
    <source>
        <dbReference type="SAM" id="MobiDB-lite"/>
    </source>
</evidence>
<evidence type="ECO:0000259" key="16">
    <source>
        <dbReference type="Pfam" id="PF07715"/>
    </source>
</evidence>
<keyword evidence="18" id="KW-1185">Reference proteome</keyword>
<evidence type="ECO:0000313" key="17">
    <source>
        <dbReference type="EMBL" id="MFC3670631.1"/>
    </source>
</evidence>
<comment type="subcellular location">
    <subcellularLocation>
        <location evidence="1 11">Cell outer membrane</location>
        <topology evidence="1 11">Multi-pass membrane protein</topology>
    </subcellularLocation>
</comment>
<evidence type="ECO:0000256" key="11">
    <source>
        <dbReference type="PROSITE-ProRule" id="PRU01360"/>
    </source>
</evidence>
<dbReference type="RefSeq" id="WP_191323071.1">
    <property type="nucleotide sequence ID" value="NZ_BMZP01000003.1"/>
</dbReference>
<keyword evidence="4" id="KW-0410">Iron transport</keyword>
<feature type="domain" description="TonB-dependent receptor-like beta-barrel" evidence="15">
    <location>
        <begin position="279"/>
        <end position="772"/>
    </location>
</feature>
<dbReference type="PROSITE" id="PS52016">
    <property type="entry name" value="TONB_DEPENDENT_REC_3"/>
    <property type="match status" value="1"/>
</dbReference>
<evidence type="ECO:0000256" key="7">
    <source>
        <dbReference type="ARBA" id="ARBA00023065"/>
    </source>
</evidence>
<comment type="caution">
    <text evidence="17">The sequence shown here is derived from an EMBL/GenBank/DDBJ whole genome shotgun (WGS) entry which is preliminary data.</text>
</comment>
<evidence type="ECO:0000256" key="9">
    <source>
        <dbReference type="ARBA" id="ARBA00023136"/>
    </source>
</evidence>
<evidence type="ECO:0000259" key="15">
    <source>
        <dbReference type="Pfam" id="PF00593"/>
    </source>
</evidence>
<evidence type="ECO:0000256" key="10">
    <source>
        <dbReference type="ARBA" id="ARBA00023237"/>
    </source>
</evidence>
<accession>A0ABV7UZN8</accession>
<evidence type="ECO:0000256" key="12">
    <source>
        <dbReference type="RuleBase" id="RU003357"/>
    </source>
</evidence>
<organism evidence="17 18">
    <name type="scientific">Novosphingobium pokkalii</name>
    <dbReference type="NCBI Taxonomy" id="1770194"/>
    <lineage>
        <taxon>Bacteria</taxon>
        <taxon>Pseudomonadati</taxon>
        <taxon>Pseudomonadota</taxon>
        <taxon>Alphaproteobacteria</taxon>
        <taxon>Sphingomonadales</taxon>
        <taxon>Sphingomonadaceae</taxon>
        <taxon>Novosphingobium</taxon>
    </lineage>
</organism>
<dbReference type="SUPFAM" id="SSF56935">
    <property type="entry name" value="Porins"/>
    <property type="match status" value="1"/>
</dbReference>
<feature type="region of interest" description="Disordered" evidence="13">
    <location>
        <begin position="35"/>
        <end position="58"/>
    </location>
</feature>
<dbReference type="InterPro" id="IPR039426">
    <property type="entry name" value="TonB-dep_rcpt-like"/>
</dbReference>
<dbReference type="InterPro" id="IPR012910">
    <property type="entry name" value="Plug_dom"/>
</dbReference>
<keyword evidence="10 11" id="KW-0998">Cell outer membrane</keyword>
<evidence type="ECO:0000256" key="8">
    <source>
        <dbReference type="ARBA" id="ARBA00023077"/>
    </source>
</evidence>
<name>A0ABV7UZN8_9SPHN</name>
<protein>
    <submittedName>
        <fullName evidence="17">TonB-dependent receptor</fullName>
    </submittedName>
</protein>
<keyword evidence="14" id="KW-0732">Signal</keyword>
<reference evidence="18" key="1">
    <citation type="journal article" date="2019" name="Int. J. Syst. Evol. Microbiol.">
        <title>The Global Catalogue of Microorganisms (GCM) 10K type strain sequencing project: providing services to taxonomists for standard genome sequencing and annotation.</title>
        <authorList>
            <consortium name="The Broad Institute Genomics Platform"/>
            <consortium name="The Broad Institute Genome Sequencing Center for Infectious Disease"/>
            <person name="Wu L."/>
            <person name="Ma J."/>
        </authorList>
    </citation>
    <scope>NUCLEOTIDE SEQUENCE [LARGE SCALE GENOMIC DNA]</scope>
    <source>
        <strain evidence="18">KCTC 42224</strain>
    </source>
</reference>
<feature type="domain" description="TonB-dependent receptor plug" evidence="16">
    <location>
        <begin position="72"/>
        <end position="178"/>
    </location>
</feature>
<dbReference type="Pfam" id="PF00593">
    <property type="entry name" value="TonB_dep_Rec_b-barrel"/>
    <property type="match status" value="1"/>
</dbReference>
<dbReference type="PANTHER" id="PTHR32552:SF81">
    <property type="entry name" value="TONB-DEPENDENT OUTER MEMBRANE RECEPTOR"/>
    <property type="match status" value="1"/>
</dbReference>
<comment type="similarity">
    <text evidence="11 12">Belongs to the TonB-dependent receptor family.</text>
</comment>
<keyword evidence="3 11" id="KW-1134">Transmembrane beta strand</keyword>
<keyword evidence="5 11" id="KW-0812">Transmembrane</keyword>
<keyword evidence="8 12" id="KW-0798">TonB box</keyword>
<evidence type="ECO:0000256" key="14">
    <source>
        <dbReference type="SAM" id="SignalP"/>
    </source>
</evidence>
<dbReference type="PANTHER" id="PTHR32552">
    <property type="entry name" value="FERRICHROME IRON RECEPTOR-RELATED"/>
    <property type="match status" value="1"/>
</dbReference>
<sequence length="808" mass="86379">MSIVHATRSATGLGALLLASTALAAPSLAHAAEVPAAATGEQAPAPAADPGSPEVPDAGAITVTARHREEKLQAVPLAISAVSGAELTSKRIERVSEFALRVPNFSALQQNTRVSGLYIRGLGGNASNDGAEGGVGLIVDNVFFTHVGFSWLDFVDLESIQVVRGPQGTLLGKNTTIGAVIVQTAKPKFEPSYTLQATYGNYDAVQVRANATGPIIADKLAYRLTFAESKGGGWNTNAYNGAKLLDNNRWSVRGQLLFTPSANFSSRLIAEHYETNEYNNFYPPVADVTQNLNLDGTVNSPRTGSWTAKLARFGYTPNLNAPYNANLNNQDRLVANTDGLSNEINWDLGGVNLTGVTAWRRLYFRPYNDSDYTPLDIYRAGYDVDVNQYSQELRLASAKGSTIDWQVGAYYLHEKLRSNLRTIFGSDASTFFLGSGVPSSYIDGLEYDRDGRLTIDGVAGFGQITAHLTSTFSVTGGVRYTWEKKQVNVAGYALNVASLNPAGAASQTALLNNLGGTTGSAAGAYTLANQVSRGSVAWLINPAWQVTPNVLLYASASHGEKSGAANTSATASQAALVITRPEKSTDFEGGIKTNWAGGKATLNLNLYNNTITDYQSSRVDSTNASFGTYLANVGKVRLRGFELEATYRPVPAFGINANLAYNDAKYLDYADAPAPLEYQAALGGAAKPLSLTGYQVIGSNKWTVQGGVDIDQPIGGEWNLTGFANTSWKSRIAYINPRSIYGWQAPVAITNVGLGLRTQDNRWQVQAWAKNVTNERYAVSYGAASASAPVIEVYGNPRTFGGTITRTF</sequence>
<feature type="signal peptide" evidence="14">
    <location>
        <begin position="1"/>
        <end position="24"/>
    </location>
</feature>
<gene>
    <name evidence="17" type="ORF">ACFOOT_04255</name>
</gene>
<evidence type="ECO:0000256" key="5">
    <source>
        <dbReference type="ARBA" id="ARBA00022692"/>
    </source>
</evidence>